<gene>
    <name evidence="1" type="ORF">HMPREF0083_02945</name>
</gene>
<organism evidence="1 2">
    <name type="scientific">Aneurinibacillus aneurinilyticus ATCC 12856</name>
    <dbReference type="NCBI Taxonomy" id="649747"/>
    <lineage>
        <taxon>Bacteria</taxon>
        <taxon>Bacillati</taxon>
        <taxon>Bacillota</taxon>
        <taxon>Bacilli</taxon>
        <taxon>Bacillales</taxon>
        <taxon>Paenibacillaceae</taxon>
        <taxon>Aneurinibacillus group</taxon>
        <taxon>Aneurinibacillus</taxon>
    </lineage>
</organism>
<proteinExistence type="predicted"/>
<evidence type="ECO:0000313" key="2">
    <source>
        <dbReference type="Proteomes" id="UP000016511"/>
    </source>
</evidence>
<dbReference type="EMBL" id="AWSJ01000175">
    <property type="protein sequence ID" value="ERI08952.1"/>
    <property type="molecule type" value="Genomic_DNA"/>
</dbReference>
<sequence length="48" mass="5473">MVGRRKFGKKKRVDAPCAPAEERPAVFFSSLIFTSYHKSLSIDQTRCI</sequence>
<name>U1Y9X8_ANEAE</name>
<protein>
    <submittedName>
        <fullName evidence="1">Uncharacterized protein</fullName>
    </submittedName>
</protein>
<comment type="caution">
    <text evidence="1">The sequence shown here is derived from an EMBL/GenBank/DDBJ whole genome shotgun (WGS) entry which is preliminary data.</text>
</comment>
<accession>U1Y9X8</accession>
<reference evidence="1 2" key="1">
    <citation type="submission" date="2013-08" db="EMBL/GenBank/DDBJ databases">
        <authorList>
            <person name="Weinstock G."/>
            <person name="Sodergren E."/>
            <person name="Wylie T."/>
            <person name="Fulton L."/>
            <person name="Fulton R."/>
            <person name="Fronick C."/>
            <person name="O'Laughlin M."/>
            <person name="Godfrey J."/>
            <person name="Miner T."/>
            <person name="Herter B."/>
            <person name="Appelbaum E."/>
            <person name="Cordes M."/>
            <person name="Lek S."/>
            <person name="Wollam A."/>
            <person name="Pepin K.H."/>
            <person name="Palsikar V.B."/>
            <person name="Mitreva M."/>
            <person name="Wilson R.K."/>
        </authorList>
    </citation>
    <scope>NUCLEOTIDE SEQUENCE [LARGE SCALE GENOMIC DNA]</scope>
    <source>
        <strain evidence="1 2">ATCC 12856</strain>
    </source>
</reference>
<evidence type="ECO:0000313" key="1">
    <source>
        <dbReference type="EMBL" id="ERI08952.1"/>
    </source>
</evidence>
<dbReference type="HOGENOM" id="CLU_197281_1_0_9"/>
<dbReference type="AlphaFoldDB" id="U1Y9X8"/>
<keyword evidence="2" id="KW-1185">Reference proteome</keyword>
<dbReference type="Proteomes" id="UP000016511">
    <property type="component" value="Unassembled WGS sequence"/>
</dbReference>
<dbReference type="STRING" id="649747.HMPREF0083_02945"/>